<proteinExistence type="predicted"/>
<dbReference type="AlphaFoldDB" id="A0A828Z4J5"/>
<dbReference type="Proteomes" id="UP000001338">
    <property type="component" value="Unassembled WGS sequence"/>
</dbReference>
<sequence length="92" mass="10675">MGVLAHRGDDAEKVPRALDGIWVFADDRVFSTYFYLPFPNNKETRRIFFTLYDNIGALLEINDLEDACGHAVMLIFFLKIRVQLFSLSVFRN</sequence>
<evidence type="ECO:0000313" key="2">
    <source>
        <dbReference type="Proteomes" id="UP000001338"/>
    </source>
</evidence>
<organism evidence="1 2">
    <name type="scientific">Leptospira weilii str. 2006001853</name>
    <dbReference type="NCBI Taxonomy" id="1001589"/>
    <lineage>
        <taxon>Bacteria</taxon>
        <taxon>Pseudomonadati</taxon>
        <taxon>Spirochaetota</taxon>
        <taxon>Spirochaetia</taxon>
        <taxon>Leptospirales</taxon>
        <taxon>Leptospiraceae</taxon>
        <taxon>Leptospira</taxon>
    </lineage>
</organism>
<reference evidence="1 2" key="1">
    <citation type="submission" date="2012-10" db="EMBL/GenBank/DDBJ databases">
        <authorList>
            <person name="Harkins D.M."/>
            <person name="Durkin A.S."/>
            <person name="Brinkac L.M."/>
            <person name="Haft D.H."/>
            <person name="Selengut J.D."/>
            <person name="Sanka R."/>
            <person name="DePew J."/>
            <person name="Purushe J."/>
            <person name="Whelen A.C."/>
            <person name="Vinetz J.M."/>
            <person name="Sutton G.G."/>
            <person name="Nierman W.C."/>
            <person name="Fouts D.E."/>
        </authorList>
    </citation>
    <scope>NUCLEOTIDE SEQUENCE [LARGE SCALE GENOMIC DNA]</scope>
    <source>
        <strain evidence="1 2">2006001853</strain>
    </source>
</reference>
<accession>A0A828Z4J5</accession>
<gene>
    <name evidence="1" type="ORF">LEP1GSC036_0340</name>
</gene>
<protein>
    <submittedName>
        <fullName evidence="1">Uncharacterized protein</fullName>
    </submittedName>
</protein>
<dbReference type="EMBL" id="AFLV02000023">
    <property type="protein sequence ID" value="EKR65196.1"/>
    <property type="molecule type" value="Genomic_DNA"/>
</dbReference>
<evidence type="ECO:0000313" key="1">
    <source>
        <dbReference type="EMBL" id="EKR65196.1"/>
    </source>
</evidence>
<name>A0A828Z4J5_9LEPT</name>
<comment type="caution">
    <text evidence="1">The sequence shown here is derived from an EMBL/GenBank/DDBJ whole genome shotgun (WGS) entry which is preliminary data.</text>
</comment>